<keyword evidence="3" id="KW-1185">Reference proteome</keyword>
<dbReference type="RefSeq" id="WP_193871905.1">
    <property type="nucleotide sequence ID" value="NZ_JADEWU010000110.1"/>
</dbReference>
<feature type="domain" description="Winged helix-turn helix" evidence="1">
    <location>
        <begin position="122"/>
        <end position="158"/>
    </location>
</feature>
<organism evidence="2 3">
    <name type="scientific">Planktothrix mougeotii LEGE 06226</name>
    <dbReference type="NCBI Taxonomy" id="1828728"/>
    <lineage>
        <taxon>Bacteria</taxon>
        <taxon>Bacillati</taxon>
        <taxon>Cyanobacteriota</taxon>
        <taxon>Cyanophyceae</taxon>
        <taxon>Oscillatoriophycideae</taxon>
        <taxon>Oscillatoriales</taxon>
        <taxon>Microcoleaceae</taxon>
        <taxon>Planktothrix</taxon>
    </lineage>
</organism>
<dbReference type="SUPFAM" id="SSF46689">
    <property type="entry name" value="Homeodomain-like"/>
    <property type="match status" value="1"/>
</dbReference>
<dbReference type="Pfam" id="PF13384">
    <property type="entry name" value="HTH_23"/>
    <property type="match status" value="1"/>
</dbReference>
<protein>
    <submittedName>
        <fullName evidence="2">Helix-turn-helix domain-containing protein</fullName>
    </submittedName>
</protein>
<dbReference type="InterPro" id="IPR025959">
    <property type="entry name" value="Winged_HTH_dom"/>
</dbReference>
<accession>A0ABR9UJD7</accession>
<dbReference type="EMBL" id="JADEWU010000110">
    <property type="protein sequence ID" value="MBE9146588.1"/>
    <property type="molecule type" value="Genomic_DNA"/>
</dbReference>
<name>A0ABR9UJD7_9CYAN</name>
<dbReference type="Proteomes" id="UP000640725">
    <property type="component" value="Unassembled WGS sequence"/>
</dbReference>
<evidence type="ECO:0000259" key="1">
    <source>
        <dbReference type="Pfam" id="PF13592"/>
    </source>
</evidence>
<reference evidence="2 3" key="1">
    <citation type="submission" date="2020-10" db="EMBL/GenBank/DDBJ databases">
        <authorList>
            <person name="Castelo-Branco R."/>
            <person name="Eusebio N."/>
            <person name="Adriana R."/>
            <person name="Vieira A."/>
            <person name="Brugerolle De Fraissinette N."/>
            <person name="Rezende De Castro R."/>
            <person name="Schneider M.P."/>
            <person name="Vasconcelos V."/>
            <person name="Leao P.N."/>
        </authorList>
    </citation>
    <scope>NUCLEOTIDE SEQUENCE [LARGE SCALE GENOMIC DNA]</scope>
    <source>
        <strain evidence="2 3">LEGE 06226</strain>
    </source>
</reference>
<dbReference type="Gene3D" id="1.10.1270.10">
    <property type="entry name" value="TrpR-like"/>
    <property type="match status" value="1"/>
</dbReference>
<proteinExistence type="predicted"/>
<comment type="caution">
    <text evidence="2">The sequence shown here is derived from an EMBL/GenBank/DDBJ whole genome shotgun (WGS) entry which is preliminary data.</text>
</comment>
<sequence length="202" mass="23536">MSQIDQNVTKRGKYLTPFQRKQLQKSLQDTNLNELYRQRLQIMLMADEGKTQSQICRALNCSAATVRHWTLFARSGEAHHWQETPLGRPKAVTEEYCLRLQELVSKSPRDVNVPNKPYQYHHARWTAKRLSQHLTQEFGIELSERHINRLLKNMGLSTRTQTTKPEESEPQISKTGIVIKTLEVDAIPESPQFWQFNPIKIS</sequence>
<dbReference type="Pfam" id="PF13592">
    <property type="entry name" value="HTH_33"/>
    <property type="match status" value="1"/>
</dbReference>
<dbReference type="InterPro" id="IPR009057">
    <property type="entry name" value="Homeodomain-like_sf"/>
</dbReference>
<dbReference type="InterPro" id="IPR038116">
    <property type="entry name" value="TrpR-like_sf"/>
</dbReference>
<gene>
    <name evidence="2" type="ORF">IQ236_25675</name>
</gene>
<evidence type="ECO:0000313" key="3">
    <source>
        <dbReference type="Proteomes" id="UP000640725"/>
    </source>
</evidence>
<evidence type="ECO:0000313" key="2">
    <source>
        <dbReference type="EMBL" id="MBE9146588.1"/>
    </source>
</evidence>